<proteinExistence type="predicted"/>
<evidence type="ECO:0000256" key="1">
    <source>
        <dbReference type="ARBA" id="ARBA00004123"/>
    </source>
</evidence>
<keyword evidence="4" id="KW-0963">Cytoplasm</keyword>
<name>A0ABR1EM58_NECAM</name>
<dbReference type="PANTHER" id="PTHR10997">
    <property type="entry name" value="IMPORTIN-7, 8, 11"/>
    <property type="match status" value="1"/>
</dbReference>
<evidence type="ECO:0000256" key="2">
    <source>
        <dbReference type="ARBA" id="ARBA00004496"/>
    </source>
</evidence>
<dbReference type="Pfam" id="PF08389">
    <property type="entry name" value="Xpo1"/>
    <property type="match status" value="1"/>
</dbReference>
<evidence type="ECO:0000313" key="8">
    <source>
        <dbReference type="EMBL" id="KAK6763760.1"/>
    </source>
</evidence>
<keyword evidence="5" id="KW-0653">Protein transport</keyword>
<dbReference type="SUPFAM" id="SSF48371">
    <property type="entry name" value="ARM repeat"/>
    <property type="match status" value="1"/>
</dbReference>
<evidence type="ECO:0000256" key="4">
    <source>
        <dbReference type="ARBA" id="ARBA00022490"/>
    </source>
</evidence>
<keyword evidence="6" id="KW-0539">Nucleus</keyword>
<organism evidence="8 9">
    <name type="scientific">Necator americanus</name>
    <name type="common">Human hookworm</name>
    <dbReference type="NCBI Taxonomy" id="51031"/>
    <lineage>
        <taxon>Eukaryota</taxon>
        <taxon>Metazoa</taxon>
        <taxon>Ecdysozoa</taxon>
        <taxon>Nematoda</taxon>
        <taxon>Chromadorea</taxon>
        <taxon>Rhabditida</taxon>
        <taxon>Rhabditina</taxon>
        <taxon>Rhabditomorpha</taxon>
        <taxon>Strongyloidea</taxon>
        <taxon>Ancylostomatidae</taxon>
        <taxon>Bunostominae</taxon>
        <taxon>Necator</taxon>
    </lineage>
</organism>
<keyword evidence="3" id="KW-0813">Transport</keyword>
<dbReference type="Gene3D" id="1.25.10.10">
    <property type="entry name" value="Leucine-rich Repeat Variant"/>
    <property type="match status" value="1"/>
</dbReference>
<dbReference type="PANTHER" id="PTHR10997:SF18">
    <property type="entry name" value="D-IMPORTIN 7_RANBP7"/>
    <property type="match status" value="1"/>
</dbReference>
<gene>
    <name evidence="8" type="primary">Necator_chrX.g24354</name>
    <name evidence="8" type="ORF">RB195_024189</name>
</gene>
<dbReference type="InterPro" id="IPR011989">
    <property type="entry name" value="ARM-like"/>
</dbReference>
<feature type="domain" description="Importin N-terminal" evidence="7">
    <location>
        <begin position="58"/>
        <end position="140"/>
    </location>
</feature>
<dbReference type="PROSITE" id="PS50166">
    <property type="entry name" value="IMPORTIN_B_NT"/>
    <property type="match status" value="1"/>
</dbReference>
<evidence type="ECO:0000259" key="7">
    <source>
        <dbReference type="PROSITE" id="PS50166"/>
    </source>
</evidence>
<comment type="subcellular location">
    <subcellularLocation>
        <location evidence="2">Cytoplasm</location>
    </subcellularLocation>
    <subcellularLocation>
        <location evidence="1">Nucleus</location>
    </subcellularLocation>
</comment>
<evidence type="ECO:0000256" key="6">
    <source>
        <dbReference type="ARBA" id="ARBA00023242"/>
    </source>
</evidence>
<protein>
    <recommendedName>
        <fullName evidence="7">Importin N-terminal domain-containing protein</fullName>
    </recommendedName>
</protein>
<evidence type="ECO:0000256" key="5">
    <source>
        <dbReference type="ARBA" id="ARBA00022927"/>
    </source>
</evidence>
<evidence type="ECO:0000313" key="9">
    <source>
        <dbReference type="Proteomes" id="UP001303046"/>
    </source>
</evidence>
<evidence type="ECO:0000256" key="3">
    <source>
        <dbReference type="ARBA" id="ARBA00022448"/>
    </source>
</evidence>
<reference evidence="8 9" key="1">
    <citation type="submission" date="2023-08" db="EMBL/GenBank/DDBJ databases">
        <title>A Necator americanus chromosomal reference genome.</title>
        <authorList>
            <person name="Ilik V."/>
            <person name="Petrzelkova K.J."/>
            <person name="Pardy F."/>
            <person name="Fuh T."/>
            <person name="Niatou-Singa F.S."/>
            <person name="Gouil Q."/>
            <person name="Baker L."/>
            <person name="Ritchie M.E."/>
            <person name="Jex A.R."/>
            <person name="Gazzola D."/>
            <person name="Li H."/>
            <person name="Toshio Fujiwara R."/>
            <person name="Zhan B."/>
            <person name="Aroian R.V."/>
            <person name="Pafco B."/>
            <person name="Schwarz E.M."/>
        </authorList>
    </citation>
    <scope>NUCLEOTIDE SEQUENCE [LARGE SCALE GENOMIC DNA]</scope>
    <source>
        <strain evidence="8 9">Aroian</strain>
        <tissue evidence="8">Whole animal</tissue>
    </source>
</reference>
<comment type="caution">
    <text evidence="8">The sequence shown here is derived from an EMBL/GenBank/DDBJ whole genome shotgun (WGS) entry which is preliminary data.</text>
</comment>
<dbReference type="InterPro" id="IPR013598">
    <property type="entry name" value="Exportin-1/Importin-b-like"/>
</dbReference>
<accession>A0ABR1EM58</accession>
<dbReference type="Proteomes" id="UP001303046">
    <property type="component" value="Unassembled WGS sequence"/>
</dbReference>
<dbReference type="EMBL" id="JAVFWL010000006">
    <property type="protein sequence ID" value="KAK6763760.1"/>
    <property type="molecule type" value="Genomic_DNA"/>
</dbReference>
<dbReference type="InterPro" id="IPR016024">
    <property type="entry name" value="ARM-type_fold"/>
</dbReference>
<keyword evidence="9" id="KW-1185">Reference proteome</keyword>
<dbReference type="Pfam" id="PF03810">
    <property type="entry name" value="IBN_N"/>
    <property type="match status" value="1"/>
</dbReference>
<dbReference type="InterPro" id="IPR001494">
    <property type="entry name" value="Importin-beta_N"/>
</dbReference>
<sequence length="664" mass="75184">MGARSAEYFSVDRLVFGQQFLPQHSLRALEAAEHIPLVLKNDEKNINILFRQCDSGTTQPQTPSPCSRQRGFTPQLLNIVCDGSIAEPVRQAAVIYFKNAVVRLWEVDEEAGEKSGNLDVCLADNDKALIKEGILDAVCAASESLRTQLCIAVQQIIRMDFPDRWPQFIAQLTTKLSNPPDASVLSAGLLMLYRLSKVYEFKRNKDRDDIAGPISKLEPFVYYHCNQLLNNQSAGSVLIQSQGLKIIYVLTQFSIHFEMLAVPRLDVWIKFSIDVLMRECPQELSSLEDKDERAHTVWWKCKKWAAKILDRIFDRYGSPNQVEKQYAAFANHFLVNWSRPALAAMLMILNAHRNGIFVSDRVLFLALSFTNTAVAHSHCWRTMKPHALELIKTVLFHLMSYTKADEEMWEDNAAEFVRFKFDIFEDLHNPAAGAGALLRGLAKRKDIVQPVLSFAVQVLQQSSNSYEVEGALRMIGELNQHLTKSKKYKKDVERMLDALVISRLHDPSKFIRARAAWCLKEYSDTFFHTKSIIVKAIDGLIQIMCDPNEELPVKVESALAIQSFLEDQERAHALTKPHVRSLVLQILDIVSKAQIDEVIGVVDELLEQFVEEVIPVAAEVAEHLVFLHHLRPKLSLYVRVAFASFGLGVSSRQLGQGDPMNDSL</sequence>